<sequence>MTSFENQAALQIEAKARPFKVGPGPVPNPSEDEVVIKVAYVAINPVDHIVQATPIFEYPYPYVLGTDVAGTVAQLGSNVTRFKLGQRVIGHCDGLLTKKPTNNAFQAYSTCREVLMAEVPDSLPLANAAVLPLGFSTAASGLYINLKLPLPSLDPKPTGKKILIWGGSSSVGSSTIQLAVASGLEVLTTASPANHEYAKCNDIFAHIGGRGSLPLVLPPQGTFAENVVPEYVNGLAPGMTHPEIGDGTWRKFLGQALAAGKFQAKPDPKVITGGLEKIQEGVDLLKKGVSATKIVVEISKE</sequence>
<dbReference type="SUPFAM" id="SSF51735">
    <property type="entry name" value="NAD(P)-binding Rossmann-fold domains"/>
    <property type="match status" value="1"/>
</dbReference>
<dbReference type="AlphaFoldDB" id="A0A9W9PGG4"/>
<evidence type="ECO:0000259" key="3">
    <source>
        <dbReference type="SMART" id="SM00829"/>
    </source>
</evidence>
<dbReference type="OrthoDB" id="48317at2759"/>
<reference evidence="4" key="2">
    <citation type="journal article" date="2023" name="IMA Fungus">
        <title>Comparative genomic study of the Penicillium genus elucidates a diverse pangenome and 15 lateral gene transfer events.</title>
        <authorList>
            <person name="Petersen C."/>
            <person name="Sorensen T."/>
            <person name="Nielsen M.R."/>
            <person name="Sondergaard T.E."/>
            <person name="Sorensen J.L."/>
            <person name="Fitzpatrick D.A."/>
            <person name="Frisvad J.C."/>
            <person name="Nielsen K.L."/>
        </authorList>
    </citation>
    <scope>NUCLEOTIDE SEQUENCE</scope>
    <source>
        <strain evidence="4">IBT 19713</strain>
    </source>
</reference>
<dbReference type="PANTHER" id="PTHR45348">
    <property type="entry name" value="HYPOTHETICAL OXIDOREDUCTASE (EUROFUNG)"/>
    <property type="match status" value="1"/>
</dbReference>
<evidence type="ECO:0000256" key="1">
    <source>
        <dbReference type="ARBA" id="ARBA00008072"/>
    </source>
</evidence>
<organism evidence="4 5">
    <name type="scientific">Penicillium chermesinum</name>
    <dbReference type="NCBI Taxonomy" id="63820"/>
    <lineage>
        <taxon>Eukaryota</taxon>
        <taxon>Fungi</taxon>
        <taxon>Dikarya</taxon>
        <taxon>Ascomycota</taxon>
        <taxon>Pezizomycotina</taxon>
        <taxon>Eurotiomycetes</taxon>
        <taxon>Eurotiomycetidae</taxon>
        <taxon>Eurotiales</taxon>
        <taxon>Aspergillaceae</taxon>
        <taxon>Penicillium</taxon>
    </lineage>
</organism>
<proteinExistence type="inferred from homology"/>
<keyword evidence="5" id="KW-1185">Reference proteome</keyword>
<keyword evidence="2" id="KW-0560">Oxidoreductase</keyword>
<dbReference type="InterPro" id="IPR036291">
    <property type="entry name" value="NAD(P)-bd_dom_sf"/>
</dbReference>
<dbReference type="RefSeq" id="XP_058333675.1">
    <property type="nucleotide sequence ID" value="XM_058470534.1"/>
</dbReference>
<gene>
    <name evidence="4" type="ORF">N7468_001237</name>
</gene>
<dbReference type="PANTHER" id="PTHR45348:SF2">
    <property type="entry name" value="ZINC-TYPE ALCOHOL DEHYDROGENASE-LIKE PROTEIN C2E1P3.01"/>
    <property type="match status" value="1"/>
</dbReference>
<evidence type="ECO:0000256" key="2">
    <source>
        <dbReference type="ARBA" id="ARBA00023002"/>
    </source>
</evidence>
<dbReference type="InterPro" id="IPR047122">
    <property type="entry name" value="Trans-enoyl_RdTase-like"/>
</dbReference>
<dbReference type="CDD" id="cd08249">
    <property type="entry name" value="enoyl_reductase_like"/>
    <property type="match status" value="1"/>
</dbReference>
<protein>
    <submittedName>
        <fullName evidence="4">Alcohol dehydrogenase</fullName>
    </submittedName>
</protein>
<dbReference type="SMART" id="SM00829">
    <property type="entry name" value="PKS_ER"/>
    <property type="match status" value="1"/>
</dbReference>
<comment type="similarity">
    <text evidence="1">Belongs to the zinc-containing alcohol dehydrogenase family.</text>
</comment>
<dbReference type="EMBL" id="JAPQKS010000002">
    <property type="protein sequence ID" value="KAJ5246254.1"/>
    <property type="molecule type" value="Genomic_DNA"/>
</dbReference>
<accession>A0A9W9PGG4</accession>
<dbReference type="SUPFAM" id="SSF50129">
    <property type="entry name" value="GroES-like"/>
    <property type="match status" value="1"/>
</dbReference>
<dbReference type="InterPro" id="IPR011032">
    <property type="entry name" value="GroES-like_sf"/>
</dbReference>
<comment type="caution">
    <text evidence="4">The sequence shown here is derived from an EMBL/GenBank/DDBJ whole genome shotgun (WGS) entry which is preliminary data.</text>
</comment>
<name>A0A9W9PGG4_9EURO</name>
<dbReference type="Gene3D" id="3.40.50.720">
    <property type="entry name" value="NAD(P)-binding Rossmann-like Domain"/>
    <property type="match status" value="1"/>
</dbReference>
<dbReference type="Pfam" id="PF08240">
    <property type="entry name" value="ADH_N"/>
    <property type="match status" value="1"/>
</dbReference>
<dbReference type="GeneID" id="83197837"/>
<evidence type="ECO:0000313" key="5">
    <source>
        <dbReference type="Proteomes" id="UP001150941"/>
    </source>
</evidence>
<dbReference type="Proteomes" id="UP001150941">
    <property type="component" value="Unassembled WGS sequence"/>
</dbReference>
<dbReference type="InterPro" id="IPR013154">
    <property type="entry name" value="ADH-like_N"/>
</dbReference>
<evidence type="ECO:0000313" key="4">
    <source>
        <dbReference type="EMBL" id="KAJ5246254.1"/>
    </source>
</evidence>
<dbReference type="Gene3D" id="3.90.180.10">
    <property type="entry name" value="Medium-chain alcohol dehydrogenases, catalytic domain"/>
    <property type="match status" value="1"/>
</dbReference>
<feature type="domain" description="Enoyl reductase (ER)" evidence="3">
    <location>
        <begin position="16"/>
        <end position="296"/>
    </location>
</feature>
<dbReference type="InterPro" id="IPR020843">
    <property type="entry name" value="ER"/>
</dbReference>
<reference evidence="4" key="1">
    <citation type="submission" date="2022-11" db="EMBL/GenBank/DDBJ databases">
        <authorList>
            <person name="Petersen C."/>
        </authorList>
    </citation>
    <scope>NUCLEOTIDE SEQUENCE</scope>
    <source>
        <strain evidence="4">IBT 19713</strain>
    </source>
</reference>
<dbReference type="GO" id="GO:0016651">
    <property type="term" value="F:oxidoreductase activity, acting on NAD(P)H"/>
    <property type="evidence" value="ECO:0007669"/>
    <property type="project" value="InterPro"/>
</dbReference>